<sequence>MVHALGTIFAVDYDKVIDAELLLPLHYIHSPPEAYKLHNYCRPSIQWLGKQRLKLCIRECKQSPKQQVASPPAPVPLSEDLVWDPGAPPPQELAISTPLPQPQPEWWQSYHISQHEFYKLQGNRLAGVLLQVKLLGSIELSSRKTQAYDANSSTQWIFFDSTGGTCKLTVSWNWVKGDVPAGMIIEPQQPASKTGLPMVVTKGRNKG</sequence>
<comment type="caution">
    <text evidence="1">The sequence shown here is derived from an EMBL/GenBank/DDBJ whole genome shotgun (WGS) entry which is preliminary data.</text>
</comment>
<accession>A0ABR3EYK3</accession>
<gene>
    <name evidence="1" type="ORF">V5O48_013987</name>
</gene>
<evidence type="ECO:0000313" key="1">
    <source>
        <dbReference type="EMBL" id="KAL0568003.1"/>
    </source>
</evidence>
<dbReference type="EMBL" id="JBAHYK010001441">
    <property type="protein sequence ID" value="KAL0568003.1"/>
    <property type="molecule type" value="Genomic_DNA"/>
</dbReference>
<name>A0ABR3EYK3_9AGAR</name>
<evidence type="ECO:0000313" key="2">
    <source>
        <dbReference type="Proteomes" id="UP001465976"/>
    </source>
</evidence>
<proteinExistence type="predicted"/>
<reference evidence="1 2" key="1">
    <citation type="submission" date="2024-02" db="EMBL/GenBank/DDBJ databases">
        <title>A draft genome for the cacao thread blight pathogen Marasmius crinis-equi.</title>
        <authorList>
            <person name="Cohen S.P."/>
            <person name="Baruah I.K."/>
            <person name="Amoako-Attah I."/>
            <person name="Bukari Y."/>
            <person name="Meinhardt L.W."/>
            <person name="Bailey B.A."/>
        </authorList>
    </citation>
    <scope>NUCLEOTIDE SEQUENCE [LARGE SCALE GENOMIC DNA]</scope>
    <source>
        <strain evidence="1 2">GH-76</strain>
    </source>
</reference>
<protein>
    <submittedName>
        <fullName evidence="1">Uncharacterized protein</fullName>
    </submittedName>
</protein>
<keyword evidence="2" id="KW-1185">Reference proteome</keyword>
<dbReference type="Proteomes" id="UP001465976">
    <property type="component" value="Unassembled WGS sequence"/>
</dbReference>
<organism evidence="1 2">
    <name type="scientific">Marasmius crinis-equi</name>
    <dbReference type="NCBI Taxonomy" id="585013"/>
    <lineage>
        <taxon>Eukaryota</taxon>
        <taxon>Fungi</taxon>
        <taxon>Dikarya</taxon>
        <taxon>Basidiomycota</taxon>
        <taxon>Agaricomycotina</taxon>
        <taxon>Agaricomycetes</taxon>
        <taxon>Agaricomycetidae</taxon>
        <taxon>Agaricales</taxon>
        <taxon>Marasmiineae</taxon>
        <taxon>Marasmiaceae</taxon>
        <taxon>Marasmius</taxon>
    </lineage>
</organism>